<evidence type="ECO:0000256" key="7">
    <source>
        <dbReference type="RuleBase" id="RU000477"/>
    </source>
</evidence>
<comment type="similarity">
    <text evidence="2 7">Belongs to the MIP/aquaporin (TC 1.A.8) family.</text>
</comment>
<dbReference type="Gene3D" id="1.20.1080.10">
    <property type="entry name" value="Glycerol uptake facilitator protein"/>
    <property type="match status" value="1"/>
</dbReference>
<evidence type="ECO:0000256" key="1">
    <source>
        <dbReference type="ARBA" id="ARBA00004141"/>
    </source>
</evidence>
<dbReference type="CDD" id="cd00333">
    <property type="entry name" value="MIP"/>
    <property type="match status" value="1"/>
</dbReference>
<dbReference type="NCBIfam" id="TIGR00861">
    <property type="entry name" value="MIP"/>
    <property type="match status" value="1"/>
</dbReference>
<feature type="transmembrane region" description="Helical" evidence="8">
    <location>
        <begin position="43"/>
        <end position="62"/>
    </location>
</feature>
<dbReference type="EMBL" id="JBHUMF010000031">
    <property type="protein sequence ID" value="MFD2681780.1"/>
    <property type="molecule type" value="Genomic_DNA"/>
</dbReference>
<dbReference type="InterPro" id="IPR050363">
    <property type="entry name" value="MIP/Aquaporin"/>
</dbReference>
<dbReference type="InterPro" id="IPR022357">
    <property type="entry name" value="MIP_CS"/>
</dbReference>
<dbReference type="PANTHER" id="PTHR43829">
    <property type="entry name" value="AQUAPORIN OR AQUAGLYCEROPORIN RELATED"/>
    <property type="match status" value="1"/>
</dbReference>
<evidence type="ECO:0000256" key="3">
    <source>
        <dbReference type="ARBA" id="ARBA00022448"/>
    </source>
</evidence>
<dbReference type="Pfam" id="PF00230">
    <property type="entry name" value="MIP"/>
    <property type="match status" value="1"/>
</dbReference>
<dbReference type="PROSITE" id="PS00221">
    <property type="entry name" value="MIP"/>
    <property type="match status" value="1"/>
</dbReference>
<evidence type="ECO:0000313" key="9">
    <source>
        <dbReference type="EMBL" id="MFD2681780.1"/>
    </source>
</evidence>
<proteinExistence type="inferred from homology"/>
<organism evidence="9 10">
    <name type="scientific">Bacillus seohaeanensis</name>
    <dbReference type="NCBI Taxonomy" id="284580"/>
    <lineage>
        <taxon>Bacteria</taxon>
        <taxon>Bacillati</taxon>
        <taxon>Bacillota</taxon>
        <taxon>Bacilli</taxon>
        <taxon>Bacillales</taxon>
        <taxon>Bacillaceae</taxon>
        <taxon>Bacillus</taxon>
    </lineage>
</organism>
<dbReference type="InterPro" id="IPR000425">
    <property type="entry name" value="MIP"/>
</dbReference>
<comment type="caution">
    <text evidence="9">The sequence shown here is derived from an EMBL/GenBank/DDBJ whole genome shotgun (WGS) entry which is preliminary data.</text>
</comment>
<dbReference type="PRINTS" id="PR00783">
    <property type="entry name" value="MINTRINSICP"/>
</dbReference>
<keyword evidence="5 8" id="KW-1133">Transmembrane helix</keyword>
<evidence type="ECO:0000256" key="5">
    <source>
        <dbReference type="ARBA" id="ARBA00022989"/>
    </source>
</evidence>
<name>A0ABW5RTL7_9BACI</name>
<dbReference type="InterPro" id="IPR023271">
    <property type="entry name" value="Aquaporin-like"/>
</dbReference>
<keyword evidence="3 7" id="KW-0813">Transport</keyword>
<feature type="transmembrane region" description="Helical" evidence="8">
    <location>
        <begin position="176"/>
        <end position="200"/>
    </location>
</feature>
<feature type="transmembrane region" description="Helical" evidence="8">
    <location>
        <begin position="142"/>
        <end position="164"/>
    </location>
</feature>
<evidence type="ECO:0000256" key="2">
    <source>
        <dbReference type="ARBA" id="ARBA00006175"/>
    </source>
</evidence>
<evidence type="ECO:0000256" key="6">
    <source>
        <dbReference type="ARBA" id="ARBA00023136"/>
    </source>
</evidence>
<feature type="transmembrane region" description="Helical" evidence="8">
    <location>
        <begin position="12"/>
        <end position="31"/>
    </location>
</feature>
<keyword evidence="4 7" id="KW-0812">Transmembrane</keyword>
<feature type="transmembrane region" description="Helical" evidence="8">
    <location>
        <begin position="83"/>
        <end position="105"/>
    </location>
</feature>
<reference evidence="10" key="1">
    <citation type="journal article" date="2019" name="Int. J. Syst. Evol. Microbiol.">
        <title>The Global Catalogue of Microorganisms (GCM) 10K type strain sequencing project: providing services to taxonomists for standard genome sequencing and annotation.</title>
        <authorList>
            <consortium name="The Broad Institute Genomics Platform"/>
            <consortium name="The Broad Institute Genome Sequencing Center for Infectious Disease"/>
            <person name="Wu L."/>
            <person name="Ma J."/>
        </authorList>
    </citation>
    <scope>NUCLEOTIDE SEQUENCE [LARGE SCALE GENOMIC DNA]</scope>
    <source>
        <strain evidence="10">KCTC 3913</strain>
    </source>
</reference>
<keyword evidence="10" id="KW-1185">Reference proteome</keyword>
<evidence type="ECO:0000256" key="8">
    <source>
        <dbReference type="SAM" id="Phobius"/>
    </source>
</evidence>
<gene>
    <name evidence="9" type="ORF">ACFSUL_13650</name>
</gene>
<dbReference type="RefSeq" id="WP_071411908.1">
    <property type="nucleotide sequence ID" value="NZ_JBHUMF010000031.1"/>
</dbReference>
<dbReference type="Proteomes" id="UP001597506">
    <property type="component" value="Unassembled WGS sequence"/>
</dbReference>
<keyword evidence="6 8" id="KW-0472">Membrane</keyword>
<evidence type="ECO:0000313" key="10">
    <source>
        <dbReference type="Proteomes" id="UP001597506"/>
    </source>
</evidence>
<dbReference type="SUPFAM" id="SSF81338">
    <property type="entry name" value="Aquaporin-like"/>
    <property type="match status" value="1"/>
</dbReference>
<dbReference type="PROSITE" id="PS51257">
    <property type="entry name" value="PROKAR_LIPOPROTEIN"/>
    <property type="match status" value="1"/>
</dbReference>
<protein>
    <submittedName>
        <fullName evidence="9">MIP/aquaporin family protein</fullName>
    </submittedName>
</protein>
<dbReference type="PANTHER" id="PTHR43829:SF9">
    <property type="entry name" value="AQUAPORIN-9"/>
    <property type="match status" value="1"/>
</dbReference>
<sequence length="277" mass="29671">MKTPKGEVIAEFIGSFLLIFIGAGCVASLVLNGSAFGMWEISIIWGLGIALALYMTAAISGAHINPAVTLSLALYRKFPWAKFFPYVCAQLAGTFTGAAVVYLLYFQAFSSYQKSNGILIGSKESQELASIFATYPAPYLNWLSAGLIEMAITAVLIAGILSFIDERNAFAPPKFLFPLAVGLLVAILGGAFGSLTGFAMNPARDFGPRLFTFIAGWGKVALPATDFYFLIPIIAPLIGAVIGGAAYDRLISKYLPNEEKNPEELVVDAKEQDSQIV</sequence>
<feature type="transmembrane region" description="Helical" evidence="8">
    <location>
        <begin position="227"/>
        <end position="247"/>
    </location>
</feature>
<accession>A0ABW5RTL7</accession>
<evidence type="ECO:0000256" key="4">
    <source>
        <dbReference type="ARBA" id="ARBA00022692"/>
    </source>
</evidence>
<comment type="subcellular location">
    <subcellularLocation>
        <location evidence="1">Membrane</location>
        <topology evidence="1">Multi-pass membrane protein</topology>
    </subcellularLocation>
</comment>